<gene>
    <name evidence="2" type="ORF">SAMN02745857_01682</name>
</gene>
<feature type="transmembrane region" description="Helical" evidence="1">
    <location>
        <begin position="68"/>
        <end position="87"/>
    </location>
</feature>
<dbReference type="EMBL" id="FWXD01000008">
    <property type="protein sequence ID" value="SMC23746.1"/>
    <property type="molecule type" value="Genomic_DNA"/>
</dbReference>
<evidence type="ECO:0000313" key="2">
    <source>
        <dbReference type="EMBL" id="SMC23746.1"/>
    </source>
</evidence>
<name>A0A1W1XID2_9NEIS</name>
<keyword evidence="3" id="KW-1185">Reference proteome</keyword>
<accession>A0A1W1XID2</accession>
<keyword evidence="1" id="KW-0812">Transmembrane</keyword>
<evidence type="ECO:0000313" key="3">
    <source>
        <dbReference type="Proteomes" id="UP000192761"/>
    </source>
</evidence>
<dbReference type="Proteomes" id="UP000192761">
    <property type="component" value="Unassembled WGS sequence"/>
</dbReference>
<sequence length="125" mass="13910">MRLLFTSSNRSTRAIWWGLLACCAISVLVLALIPAQESPSTGWDKSNHLLAFATLTWLGWRAFPQRGWLVVLGLIGFGGLIEILQWFTPDRSAEWADLAADSVAVVLVSLLELAYAQLQRLRQTI</sequence>
<dbReference type="NCBIfam" id="NF037970">
    <property type="entry name" value="vanZ_1"/>
    <property type="match status" value="1"/>
</dbReference>
<protein>
    <submittedName>
        <fullName evidence="2">VanZ like family protein</fullName>
    </submittedName>
</protein>
<dbReference type="RefSeq" id="WP_217807015.1">
    <property type="nucleotide sequence ID" value="NZ_FWXD01000008.1"/>
</dbReference>
<keyword evidence="1" id="KW-1133">Transmembrane helix</keyword>
<feature type="transmembrane region" description="Helical" evidence="1">
    <location>
        <begin position="14"/>
        <end position="35"/>
    </location>
</feature>
<evidence type="ECO:0000256" key="1">
    <source>
        <dbReference type="SAM" id="Phobius"/>
    </source>
</evidence>
<organism evidence="2 3">
    <name type="scientific">Andreprevotia lacus DSM 23236</name>
    <dbReference type="NCBI Taxonomy" id="1121001"/>
    <lineage>
        <taxon>Bacteria</taxon>
        <taxon>Pseudomonadati</taxon>
        <taxon>Pseudomonadota</taxon>
        <taxon>Betaproteobacteria</taxon>
        <taxon>Neisseriales</taxon>
        <taxon>Chitinibacteraceae</taxon>
        <taxon>Andreprevotia</taxon>
    </lineage>
</organism>
<proteinExistence type="predicted"/>
<reference evidence="2 3" key="1">
    <citation type="submission" date="2017-04" db="EMBL/GenBank/DDBJ databases">
        <authorList>
            <person name="Afonso C.L."/>
            <person name="Miller P.J."/>
            <person name="Scott M.A."/>
            <person name="Spackman E."/>
            <person name="Goraichik I."/>
            <person name="Dimitrov K.M."/>
            <person name="Suarez D.L."/>
            <person name="Swayne D.E."/>
        </authorList>
    </citation>
    <scope>NUCLEOTIDE SEQUENCE [LARGE SCALE GENOMIC DNA]</scope>
    <source>
        <strain evidence="2 3">DSM 23236</strain>
    </source>
</reference>
<dbReference type="AlphaFoldDB" id="A0A1W1XID2"/>
<keyword evidence="1" id="KW-0472">Membrane</keyword>